<dbReference type="Proteomes" id="UP000093080">
    <property type="component" value="Unassembled WGS sequence"/>
</dbReference>
<keyword evidence="2" id="KW-1185">Reference proteome</keyword>
<sequence>MKIALTMKMSWERREKSLCRSIGDSEIFQRTGMLRIGPC</sequence>
<protein>
    <submittedName>
        <fullName evidence="1">Uncharacterized protein</fullName>
    </submittedName>
</protein>
<comment type="caution">
    <text evidence="1">The sequence shown here is derived from an EMBL/GenBank/DDBJ whole genome shotgun (WGS) entry which is preliminary data.</text>
</comment>
<dbReference type="AlphaFoldDB" id="A0A1B9F746"/>
<evidence type="ECO:0000313" key="1">
    <source>
        <dbReference type="EMBL" id="OCC15769.1"/>
    </source>
</evidence>
<dbReference type="EMBL" id="MAGO01000003">
    <property type="protein sequence ID" value="OCC15769.1"/>
    <property type="molecule type" value="Genomic_DNA"/>
</dbReference>
<evidence type="ECO:0000313" key="2">
    <source>
        <dbReference type="Proteomes" id="UP000093080"/>
    </source>
</evidence>
<name>A0A1B9F746_9BACT</name>
<dbReference type="STRING" id="1156395.DBT_0694"/>
<organism evidence="1 2">
    <name type="scientific">Dissulfuribacter thermophilus</name>
    <dbReference type="NCBI Taxonomy" id="1156395"/>
    <lineage>
        <taxon>Bacteria</taxon>
        <taxon>Pseudomonadati</taxon>
        <taxon>Thermodesulfobacteriota</taxon>
        <taxon>Dissulfuribacteria</taxon>
        <taxon>Dissulfuribacterales</taxon>
        <taxon>Dissulfuribacteraceae</taxon>
        <taxon>Dissulfuribacter</taxon>
    </lineage>
</organism>
<accession>A0A1B9F746</accession>
<reference evidence="1 2" key="1">
    <citation type="submission" date="2016-06" db="EMBL/GenBank/DDBJ databases">
        <title>Respiratory ammonification of nitrate coupled to the oxidation of elemental sulfur in deep-sea autotrophic thermophilic bacteria.</title>
        <authorList>
            <person name="Slobodkina G.B."/>
            <person name="Mardanov A.V."/>
            <person name="Ravin N.V."/>
            <person name="Frolova A.A."/>
            <person name="Viryasiv M.B."/>
            <person name="Chernyh N.A."/>
            <person name="Bonch-Osmolovskaya E.A."/>
            <person name="Slobodkin A.I."/>
        </authorList>
    </citation>
    <scope>NUCLEOTIDE SEQUENCE [LARGE SCALE GENOMIC DNA]</scope>
    <source>
        <strain evidence="1 2">S69</strain>
    </source>
</reference>
<proteinExistence type="predicted"/>
<gene>
    <name evidence="1" type="ORF">DBT_0694</name>
</gene>